<evidence type="ECO:0000256" key="1">
    <source>
        <dbReference type="SAM" id="MobiDB-lite"/>
    </source>
</evidence>
<feature type="compositionally biased region" description="Basic and acidic residues" evidence="1">
    <location>
        <begin position="390"/>
        <end position="403"/>
    </location>
</feature>
<feature type="compositionally biased region" description="Low complexity" evidence="1">
    <location>
        <begin position="219"/>
        <end position="241"/>
    </location>
</feature>
<feature type="region of interest" description="Disordered" evidence="1">
    <location>
        <begin position="130"/>
        <end position="163"/>
    </location>
</feature>
<reference evidence="2 3" key="1">
    <citation type="submission" date="2018-06" db="EMBL/GenBank/DDBJ databases">
        <title>A transcriptomic atlas of mushroom development highlights an independent origin of complex multicellularity.</title>
        <authorList>
            <consortium name="DOE Joint Genome Institute"/>
            <person name="Krizsan K."/>
            <person name="Almasi E."/>
            <person name="Merenyi Z."/>
            <person name="Sahu N."/>
            <person name="Viragh M."/>
            <person name="Koszo T."/>
            <person name="Mondo S."/>
            <person name="Kiss B."/>
            <person name="Balint B."/>
            <person name="Kues U."/>
            <person name="Barry K."/>
            <person name="Hegedus J.C."/>
            <person name="Henrissat B."/>
            <person name="Johnson J."/>
            <person name="Lipzen A."/>
            <person name="Ohm R."/>
            <person name="Nagy I."/>
            <person name="Pangilinan J."/>
            <person name="Yan J."/>
            <person name="Xiong Y."/>
            <person name="Grigoriev I.V."/>
            <person name="Hibbett D.S."/>
            <person name="Nagy L.G."/>
        </authorList>
    </citation>
    <scope>NUCLEOTIDE SEQUENCE [LARGE SCALE GENOMIC DNA]</scope>
    <source>
        <strain evidence="2 3">SZMC22713</strain>
    </source>
</reference>
<feature type="region of interest" description="Disordered" evidence="1">
    <location>
        <begin position="647"/>
        <end position="680"/>
    </location>
</feature>
<evidence type="ECO:0000313" key="2">
    <source>
        <dbReference type="EMBL" id="TDL27024.1"/>
    </source>
</evidence>
<evidence type="ECO:0000313" key="3">
    <source>
        <dbReference type="Proteomes" id="UP000294933"/>
    </source>
</evidence>
<dbReference type="AlphaFoldDB" id="A0A4Y7QH92"/>
<accession>A0A4Y7QH92</accession>
<feature type="compositionally biased region" description="Basic residues" evidence="1">
    <location>
        <begin position="1"/>
        <end position="10"/>
    </location>
</feature>
<dbReference type="Proteomes" id="UP000294933">
    <property type="component" value="Unassembled WGS sequence"/>
</dbReference>
<feature type="compositionally biased region" description="Basic and acidic residues" evidence="1">
    <location>
        <begin position="572"/>
        <end position="587"/>
    </location>
</feature>
<feature type="region of interest" description="Disordered" evidence="1">
    <location>
        <begin position="211"/>
        <end position="243"/>
    </location>
</feature>
<dbReference type="EMBL" id="ML170160">
    <property type="protein sequence ID" value="TDL27024.1"/>
    <property type="molecule type" value="Genomic_DNA"/>
</dbReference>
<gene>
    <name evidence="2" type="ORF">BD410DRAFT_825445</name>
</gene>
<feature type="compositionally biased region" description="Polar residues" evidence="1">
    <location>
        <begin position="404"/>
        <end position="420"/>
    </location>
</feature>
<dbReference type="VEuPathDB" id="FungiDB:BD410DRAFT_825445"/>
<feature type="region of interest" description="Disordered" evidence="1">
    <location>
        <begin position="390"/>
        <end position="441"/>
    </location>
</feature>
<name>A0A4Y7QH92_9AGAM</name>
<feature type="region of interest" description="Disordered" evidence="1">
    <location>
        <begin position="540"/>
        <end position="627"/>
    </location>
</feature>
<organism evidence="2 3">
    <name type="scientific">Rickenella mellea</name>
    <dbReference type="NCBI Taxonomy" id="50990"/>
    <lineage>
        <taxon>Eukaryota</taxon>
        <taxon>Fungi</taxon>
        <taxon>Dikarya</taxon>
        <taxon>Basidiomycota</taxon>
        <taxon>Agaricomycotina</taxon>
        <taxon>Agaricomycetes</taxon>
        <taxon>Hymenochaetales</taxon>
        <taxon>Rickenellaceae</taxon>
        <taxon>Rickenella</taxon>
    </lineage>
</organism>
<sequence>MRVTRSKARNSRSPLPSGGSAESSNAQFPKLLNSGKKAMREGVSDARPRKLAALSVEVPNPTTAPTRQKVVDSGGYHDTRVFRARNALPHTTIEPSNASGAMQVPTAPILRQNVDTIVNGSTAPITERQCYEESRADSNARKNIDSPAMPPPSAMAGGAKLERAKTQPVVEHASAFPTKRRFPVRGTTLIGGARPTTGNPWVNDKENANKFVGNDVPGSSSKTNGASTSTNASTPTNTAPPMTLGTLTEVRKTFKIWVEVLDKTRTSLAACVGNAMVQRTLVNAQRASFIQNVGEIYEEFACRDGKGFLKAIGSSENKVDVEDAPMLNTTGKAQVTAEQRAALALLVSQGIKIRDFAWPKDDPRHLGTTSKTGKPEFRKLVLGNALKKAERAAKPVDADRTDKVGSSNNAKAGTSKSTSVKTRPAKTSTSAAPTPTVALDPNGACPRIPIFAPPPDLRTPGGPSLTLEEFAEMCQPVSLQLTPVFTAPPPHVPSSSILNNATLSIHRPVNAVDTPQEMDVEMEKPEMETETVSDASSWTTYTITPPIAGPSRKRVAGGYEDDDGWTTSEYEASPKRVRVDHQPEEKNRKRKERAHYDDDTVSSSAVDEQPPVKRLKHSNGPYDAQGHLGYSVPVPVAVSSISQNLAAPRGVGRSDGQSLARMYGRKWPPSPPPRNISDLDATTSISALGGSAVDVTAQ</sequence>
<protein>
    <submittedName>
        <fullName evidence="2">Uncharacterized protein</fullName>
    </submittedName>
</protein>
<keyword evidence="3" id="KW-1185">Reference proteome</keyword>
<feature type="compositionally biased region" description="Basic and acidic residues" evidence="1">
    <location>
        <begin position="38"/>
        <end position="47"/>
    </location>
</feature>
<feature type="compositionally biased region" description="Low complexity" evidence="1">
    <location>
        <begin position="421"/>
        <end position="436"/>
    </location>
</feature>
<feature type="compositionally biased region" description="Basic and acidic residues" evidence="1">
    <location>
        <begin position="130"/>
        <end position="144"/>
    </location>
</feature>
<proteinExistence type="predicted"/>
<feature type="region of interest" description="Disordered" evidence="1">
    <location>
        <begin position="1"/>
        <end position="47"/>
    </location>
</feature>